<dbReference type="RefSeq" id="XP_062748483.1">
    <property type="nucleotide sequence ID" value="XM_062885510.1"/>
</dbReference>
<proteinExistence type="predicted"/>
<dbReference type="GeneID" id="87905417"/>
<sequence>MLSTHPIIVSRPTAPPSPPTYPDPNQSQSLRAPTLMMCFFVYWKYLASTASKALYGFGITWWLDQEAGNY</sequence>
<gene>
    <name evidence="2" type="ORF">QC762_110870</name>
</gene>
<comment type="caution">
    <text evidence="2">The sequence shown here is derived from an EMBL/GenBank/DDBJ whole genome shotgun (WGS) entry which is preliminary data.</text>
</comment>
<name>A0ABR0GV03_9PEZI</name>
<evidence type="ECO:0000256" key="1">
    <source>
        <dbReference type="SAM" id="MobiDB-lite"/>
    </source>
</evidence>
<evidence type="ECO:0000313" key="2">
    <source>
        <dbReference type="EMBL" id="KAK4659512.1"/>
    </source>
</evidence>
<accession>A0ABR0GV03</accession>
<reference evidence="2 3" key="1">
    <citation type="journal article" date="2023" name="bioRxiv">
        <title>High-quality genome assemblies of four members of thePodospora anserinaspecies complex.</title>
        <authorList>
            <person name="Ament-Velasquez S.L."/>
            <person name="Vogan A.A."/>
            <person name="Wallerman O."/>
            <person name="Hartmann F."/>
            <person name="Gautier V."/>
            <person name="Silar P."/>
            <person name="Giraud T."/>
            <person name="Johannesson H."/>
        </authorList>
    </citation>
    <scope>NUCLEOTIDE SEQUENCE [LARGE SCALE GENOMIC DNA]</scope>
    <source>
        <strain evidence="2 3">CBS 415.72m</strain>
    </source>
</reference>
<dbReference type="Proteomes" id="UP001323405">
    <property type="component" value="Unassembled WGS sequence"/>
</dbReference>
<evidence type="ECO:0000313" key="3">
    <source>
        <dbReference type="Proteomes" id="UP001323405"/>
    </source>
</evidence>
<dbReference type="EMBL" id="JAFFHA010000001">
    <property type="protein sequence ID" value="KAK4659512.1"/>
    <property type="molecule type" value="Genomic_DNA"/>
</dbReference>
<feature type="region of interest" description="Disordered" evidence="1">
    <location>
        <begin position="1"/>
        <end position="27"/>
    </location>
</feature>
<evidence type="ECO:0008006" key="4">
    <source>
        <dbReference type="Google" id="ProtNLM"/>
    </source>
</evidence>
<keyword evidence="3" id="KW-1185">Reference proteome</keyword>
<feature type="compositionally biased region" description="Pro residues" evidence="1">
    <location>
        <begin position="13"/>
        <end position="22"/>
    </location>
</feature>
<protein>
    <recommendedName>
        <fullName evidence="4">Transporter</fullName>
    </recommendedName>
</protein>
<organism evidence="2 3">
    <name type="scientific">Podospora pseudocomata</name>
    <dbReference type="NCBI Taxonomy" id="2093779"/>
    <lineage>
        <taxon>Eukaryota</taxon>
        <taxon>Fungi</taxon>
        <taxon>Dikarya</taxon>
        <taxon>Ascomycota</taxon>
        <taxon>Pezizomycotina</taxon>
        <taxon>Sordariomycetes</taxon>
        <taxon>Sordariomycetidae</taxon>
        <taxon>Sordariales</taxon>
        <taxon>Podosporaceae</taxon>
        <taxon>Podospora</taxon>
    </lineage>
</organism>